<sequence>MDNWTKVSGYLTNNRTALKQAMVRISIPNTPKVRLGDAFLIDDLIITDVTDAKAALDAADANAQALSSLSASVTQNGKNITSQGSAITKLQSDVMQLGKDISGKADASALTNLTTRVTATEGSLKSQGDSLTSLQNSLNTTNSNVAKKADATALQSLQNTVEQHGRDLTTQSSALTNLENNFSSLAVGGTNLIRNADTLEGWSSRHATETYLGDRVAYTRLAKGASGYTQLDEQTLDVTGRTEFVFSFYAKGAYDGQEMA</sequence>
<dbReference type="Proteomes" id="UP001596065">
    <property type="component" value="Unassembled WGS sequence"/>
</dbReference>
<protein>
    <recommendedName>
        <fullName evidence="3">Gp58-like domain-containing protein</fullName>
    </recommendedName>
</protein>
<evidence type="ECO:0000313" key="1">
    <source>
        <dbReference type="EMBL" id="MFC5661301.1"/>
    </source>
</evidence>
<keyword evidence="2" id="KW-1185">Reference proteome</keyword>
<comment type="caution">
    <text evidence="1">The sequence shown here is derived from an EMBL/GenBank/DDBJ whole genome shotgun (WGS) entry which is preliminary data.</text>
</comment>
<evidence type="ECO:0000313" key="2">
    <source>
        <dbReference type="Proteomes" id="UP001596065"/>
    </source>
</evidence>
<accession>A0ABW0WWW4</accession>
<evidence type="ECO:0008006" key="3">
    <source>
        <dbReference type="Google" id="ProtNLM"/>
    </source>
</evidence>
<name>A0ABW0WWW4_STRNO</name>
<gene>
    <name evidence="1" type="ORF">ACFP3J_38455</name>
</gene>
<reference evidence="2" key="1">
    <citation type="journal article" date="2019" name="Int. J. Syst. Evol. Microbiol.">
        <title>The Global Catalogue of Microorganisms (GCM) 10K type strain sequencing project: providing services to taxonomists for standard genome sequencing and annotation.</title>
        <authorList>
            <consortium name="The Broad Institute Genomics Platform"/>
            <consortium name="The Broad Institute Genome Sequencing Center for Infectious Disease"/>
            <person name="Wu L."/>
            <person name="Ma J."/>
        </authorList>
    </citation>
    <scope>NUCLEOTIDE SEQUENCE [LARGE SCALE GENOMIC DNA]</scope>
    <source>
        <strain evidence="2">KCTC 5701</strain>
    </source>
</reference>
<feature type="non-terminal residue" evidence="1">
    <location>
        <position position="260"/>
    </location>
</feature>
<dbReference type="EMBL" id="JBHSOE010000228">
    <property type="protein sequence ID" value="MFC5661301.1"/>
    <property type="molecule type" value="Genomic_DNA"/>
</dbReference>
<proteinExistence type="predicted"/>
<dbReference type="RefSeq" id="WP_382467173.1">
    <property type="nucleotide sequence ID" value="NZ_JBHSOE010000228.1"/>
</dbReference>
<dbReference type="Gene3D" id="1.20.5.340">
    <property type="match status" value="1"/>
</dbReference>
<organism evidence="1 2">
    <name type="scientific">Streptomyces nogalater</name>
    <dbReference type="NCBI Taxonomy" id="38314"/>
    <lineage>
        <taxon>Bacteria</taxon>
        <taxon>Bacillati</taxon>
        <taxon>Actinomycetota</taxon>
        <taxon>Actinomycetes</taxon>
        <taxon>Kitasatosporales</taxon>
        <taxon>Streptomycetaceae</taxon>
        <taxon>Streptomyces</taxon>
    </lineage>
</organism>